<dbReference type="InterPro" id="IPR052895">
    <property type="entry name" value="HetReg/Transcr_Mod"/>
</dbReference>
<evidence type="ECO:0000259" key="2">
    <source>
        <dbReference type="Pfam" id="PF06985"/>
    </source>
</evidence>
<dbReference type="RefSeq" id="XP_046006419.1">
    <property type="nucleotide sequence ID" value="XM_046155470.1"/>
</dbReference>
<comment type="caution">
    <text evidence="3">The sequence shown here is derived from an EMBL/GenBank/DDBJ whole genome shotgun (WGS) entry which is preliminary data.</text>
</comment>
<feature type="region of interest" description="Disordered" evidence="1">
    <location>
        <begin position="400"/>
        <end position="424"/>
    </location>
</feature>
<dbReference type="Proteomes" id="UP000756346">
    <property type="component" value="Unassembled WGS sequence"/>
</dbReference>
<gene>
    <name evidence="3" type="ORF">B0I36DRAFT_335394</name>
</gene>
<protein>
    <submittedName>
        <fullName evidence="3">Heterokaryon incompatibility protein-domain-containing protein</fullName>
    </submittedName>
</protein>
<sequence>MEHFLRAANAAQGAADAATKLFNELQVVQKSKGAYHEWKTDEPFPYEALPTPTSIRLLKLEPSKAMQKAAKTGKVLSGDAHNDDDDVRFIMRTVELDRNPRFTALSYTWRRQRSQVTAWRRWAYHFFMELVQDRPADYSLPDPDDELRATRKVTCNGYEMMVFENLFEALKQLRRGRPGEWLWIDAVCMNQSDSTELTAQIQIMGRIYQSAQLVVVWLGPFPAIAEEGLKTLEGIVQSGEPLVANPIFATRVGNGAAEDWRIESAALTAFHLAFRSYFKRVWVVQELCLAREVIYLHGKHEISFATLLTSCKWCVDKGSGRDMVDLKTMESLLPPHFTTHMRFLPTTLDARKEFAKGNKWTLIQWFHACNGRLASVGKDYVFAGLSLVRQSCLDIDQHLQATESGPPPLPRRPVGGQESGETNAAAGLSSRFSAPAPAANQSLTPRGLWPKLAPDYSASDAEVFVNAAACLLSHASLEDFLRLAARLRDQHQFRAVDSLRPRDLEAFSGLPSWTPAIGSWMSCLTMDLVPPDAQSPFKVSMVPHETDAHTADVSPSTSVSISADGRTLSLTAAVFERVSAYVYEKDPPQGFAELRKLLRFLDQPSDLYATNQDSSLQQVLAQRQGENAAKSQATPCLLEAVACAMVAGHVHGQKVTPSQAGTWLCENIESKVQQVVAETQRSVSDNQQIKQTLEAKAQKRGQSIEYLKTAEDDENAKKWRICDEANKQGLEVVTEVTAELEALKIRYSHLQWLPAGTIAVVPREEDVERAKLERRNAKEKQLGELLEKRSIDTKSSSSIRDALDRGRAKAVEITDDLYDRLNTWALSVGGKFRRVMSDECRAFEDAFIETLTWRRLCLTAKGHVLLGPLWLEEGDAVMLLPGVSVPFIFALEKEDLKREKARIEERLSHVDSGDDEEVMWTAVKVPQEARLAEIEHRLQTIAERPGDRWVLIGEAYVEGIMQGEAAAGLEYGSIDVV</sequence>
<evidence type="ECO:0000313" key="4">
    <source>
        <dbReference type="Proteomes" id="UP000756346"/>
    </source>
</evidence>
<proteinExistence type="predicted"/>
<dbReference type="GeneID" id="70185016"/>
<evidence type="ECO:0000313" key="3">
    <source>
        <dbReference type="EMBL" id="KAH7018152.1"/>
    </source>
</evidence>
<dbReference type="InterPro" id="IPR010730">
    <property type="entry name" value="HET"/>
</dbReference>
<dbReference type="PANTHER" id="PTHR24148">
    <property type="entry name" value="ANKYRIN REPEAT DOMAIN-CONTAINING PROTEIN 39 HOMOLOG-RELATED"/>
    <property type="match status" value="1"/>
</dbReference>
<dbReference type="OrthoDB" id="2157530at2759"/>
<dbReference type="Pfam" id="PF06985">
    <property type="entry name" value="HET"/>
    <property type="match status" value="1"/>
</dbReference>
<keyword evidence="4" id="KW-1185">Reference proteome</keyword>
<feature type="domain" description="Heterokaryon incompatibility" evidence="2">
    <location>
        <begin position="102"/>
        <end position="286"/>
    </location>
</feature>
<evidence type="ECO:0000256" key="1">
    <source>
        <dbReference type="SAM" id="MobiDB-lite"/>
    </source>
</evidence>
<dbReference type="PANTHER" id="PTHR24148:SF73">
    <property type="entry name" value="HET DOMAIN PROTEIN (AFU_ORTHOLOGUE AFUA_8G01020)"/>
    <property type="match status" value="1"/>
</dbReference>
<reference evidence="3" key="1">
    <citation type="journal article" date="2021" name="Nat. Commun.">
        <title>Genetic determinants of endophytism in the Arabidopsis root mycobiome.</title>
        <authorList>
            <person name="Mesny F."/>
            <person name="Miyauchi S."/>
            <person name="Thiergart T."/>
            <person name="Pickel B."/>
            <person name="Atanasova L."/>
            <person name="Karlsson M."/>
            <person name="Huettel B."/>
            <person name="Barry K.W."/>
            <person name="Haridas S."/>
            <person name="Chen C."/>
            <person name="Bauer D."/>
            <person name="Andreopoulos W."/>
            <person name="Pangilinan J."/>
            <person name="LaButti K."/>
            <person name="Riley R."/>
            <person name="Lipzen A."/>
            <person name="Clum A."/>
            <person name="Drula E."/>
            <person name="Henrissat B."/>
            <person name="Kohler A."/>
            <person name="Grigoriev I.V."/>
            <person name="Martin F.M."/>
            <person name="Hacquard S."/>
        </authorList>
    </citation>
    <scope>NUCLEOTIDE SEQUENCE</scope>
    <source>
        <strain evidence="3">MPI-CAGE-CH-0230</strain>
    </source>
</reference>
<organism evidence="3 4">
    <name type="scientific">Microdochium trichocladiopsis</name>
    <dbReference type="NCBI Taxonomy" id="1682393"/>
    <lineage>
        <taxon>Eukaryota</taxon>
        <taxon>Fungi</taxon>
        <taxon>Dikarya</taxon>
        <taxon>Ascomycota</taxon>
        <taxon>Pezizomycotina</taxon>
        <taxon>Sordariomycetes</taxon>
        <taxon>Xylariomycetidae</taxon>
        <taxon>Xylariales</taxon>
        <taxon>Microdochiaceae</taxon>
        <taxon>Microdochium</taxon>
    </lineage>
</organism>
<accession>A0A9P9BMU2</accession>
<dbReference type="EMBL" id="JAGTJQ010000011">
    <property type="protein sequence ID" value="KAH7018152.1"/>
    <property type="molecule type" value="Genomic_DNA"/>
</dbReference>
<dbReference type="AlphaFoldDB" id="A0A9P9BMU2"/>
<name>A0A9P9BMU2_9PEZI</name>